<accession>A0AAD9EG35</accession>
<name>A0AAD9EG35_9PEZI</name>
<keyword evidence="2" id="KW-1185">Reference proteome</keyword>
<reference evidence="1" key="1">
    <citation type="submission" date="2023-01" db="EMBL/GenBank/DDBJ databases">
        <title>Colletotrichum chrysophilum M932 genome sequence.</title>
        <authorList>
            <person name="Baroncelli R."/>
        </authorList>
    </citation>
    <scope>NUCLEOTIDE SEQUENCE</scope>
    <source>
        <strain evidence="1">M932</strain>
    </source>
</reference>
<dbReference type="AlphaFoldDB" id="A0AAD9EG35"/>
<evidence type="ECO:0000313" key="2">
    <source>
        <dbReference type="Proteomes" id="UP001243330"/>
    </source>
</evidence>
<evidence type="ECO:0000313" key="1">
    <source>
        <dbReference type="EMBL" id="KAK1843496.1"/>
    </source>
</evidence>
<dbReference type="EMBL" id="JAQOWY010000355">
    <property type="protein sequence ID" value="KAK1843496.1"/>
    <property type="molecule type" value="Genomic_DNA"/>
</dbReference>
<protein>
    <submittedName>
        <fullName evidence="1">Uncharacterized protein</fullName>
    </submittedName>
</protein>
<sequence length="39" mass="4369">MQINKDQVDAGKTEILPQINTVAGTWEKNEEVEVVCIPQ</sequence>
<dbReference type="Proteomes" id="UP001243330">
    <property type="component" value="Unassembled WGS sequence"/>
</dbReference>
<proteinExistence type="predicted"/>
<comment type="caution">
    <text evidence="1">The sequence shown here is derived from an EMBL/GenBank/DDBJ whole genome shotgun (WGS) entry which is preliminary data.</text>
</comment>
<organism evidence="1 2">
    <name type="scientific">Colletotrichum chrysophilum</name>
    <dbReference type="NCBI Taxonomy" id="1836956"/>
    <lineage>
        <taxon>Eukaryota</taxon>
        <taxon>Fungi</taxon>
        <taxon>Dikarya</taxon>
        <taxon>Ascomycota</taxon>
        <taxon>Pezizomycotina</taxon>
        <taxon>Sordariomycetes</taxon>
        <taxon>Hypocreomycetidae</taxon>
        <taxon>Glomerellales</taxon>
        <taxon>Glomerellaceae</taxon>
        <taxon>Colletotrichum</taxon>
        <taxon>Colletotrichum gloeosporioides species complex</taxon>
    </lineage>
</organism>
<gene>
    <name evidence="1" type="ORF">CCHR01_13878</name>
</gene>